<accession>A0A4U6D968</accession>
<sequence length="126" mass="15043">MRSFLAYLLLFSIMLPTISPWGTIVYFRLNQEFIARTLCENREQPLAMCYGKCYLAKILKQQKEQEDKETAQRLQNLPLFQLFSQTETQFAFICKYVVETGKTCFYYQLVFYTSPEFRLLRPPEFS</sequence>
<evidence type="ECO:0000313" key="1">
    <source>
        <dbReference type="EMBL" id="TKT92817.1"/>
    </source>
</evidence>
<dbReference type="RefSeq" id="WP_137339544.1">
    <property type="nucleotide sequence ID" value="NZ_BSQH01000010.1"/>
</dbReference>
<reference evidence="1 2" key="1">
    <citation type="submission" date="2019-05" db="EMBL/GenBank/DDBJ databases">
        <title>Dyadobacter AR-3-8 sp. nov., isolated from arctic soil.</title>
        <authorList>
            <person name="Chaudhary D.K."/>
        </authorList>
    </citation>
    <scope>NUCLEOTIDE SEQUENCE [LARGE SCALE GENOMIC DNA]</scope>
    <source>
        <strain evidence="1 2">AR-3-8</strain>
    </source>
</reference>
<gene>
    <name evidence="1" type="ORF">FDK13_08440</name>
</gene>
<keyword evidence="2" id="KW-1185">Reference proteome</keyword>
<dbReference type="AlphaFoldDB" id="A0A4U6D968"/>
<dbReference type="Proteomes" id="UP000304900">
    <property type="component" value="Unassembled WGS sequence"/>
</dbReference>
<protein>
    <submittedName>
        <fullName evidence="1">Uncharacterized protein</fullName>
    </submittedName>
</protein>
<comment type="caution">
    <text evidence="1">The sequence shown here is derived from an EMBL/GenBank/DDBJ whole genome shotgun (WGS) entry which is preliminary data.</text>
</comment>
<evidence type="ECO:0000313" key="2">
    <source>
        <dbReference type="Proteomes" id="UP000304900"/>
    </source>
</evidence>
<dbReference type="EMBL" id="SZVO01000003">
    <property type="protein sequence ID" value="TKT92817.1"/>
    <property type="molecule type" value="Genomic_DNA"/>
</dbReference>
<name>A0A4U6D968_9BACT</name>
<organism evidence="1 2">
    <name type="scientific">Dyadobacter frigoris</name>
    <dbReference type="NCBI Taxonomy" id="2576211"/>
    <lineage>
        <taxon>Bacteria</taxon>
        <taxon>Pseudomonadati</taxon>
        <taxon>Bacteroidota</taxon>
        <taxon>Cytophagia</taxon>
        <taxon>Cytophagales</taxon>
        <taxon>Spirosomataceae</taxon>
        <taxon>Dyadobacter</taxon>
    </lineage>
</organism>
<dbReference type="OrthoDB" id="980645at2"/>
<proteinExistence type="predicted"/>